<evidence type="ECO:0000313" key="2">
    <source>
        <dbReference type="EMBL" id="OUC39543.1"/>
    </source>
</evidence>
<dbReference type="GO" id="GO:0005096">
    <property type="term" value="F:GTPase activator activity"/>
    <property type="evidence" value="ECO:0007669"/>
    <property type="project" value="InterPro"/>
</dbReference>
<dbReference type="AlphaFoldDB" id="A0A1Y3E352"/>
<dbReference type="InterPro" id="IPR047234">
    <property type="entry name" value="GRAF_fam"/>
</dbReference>
<comment type="caution">
    <text evidence="2">The sequence shown here is derived from an EMBL/GenBank/DDBJ whole genome shotgun (WGS) entry which is preliminary data.</text>
</comment>
<dbReference type="InterPro" id="IPR004148">
    <property type="entry name" value="BAR_dom"/>
</dbReference>
<dbReference type="SUPFAM" id="SSF103657">
    <property type="entry name" value="BAR/IMD domain-like"/>
    <property type="match status" value="1"/>
</dbReference>
<dbReference type="Pfam" id="PF16746">
    <property type="entry name" value="BAR_3"/>
    <property type="match status" value="1"/>
</dbReference>
<reference evidence="2 3" key="1">
    <citation type="submission" date="2015-04" db="EMBL/GenBank/DDBJ databases">
        <title>Draft genome of the roundworm Trichinella nativa.</title>
        <authorList>
            <person name="Mitreva M."/>
        </authorList>
    </citation>
    <scope>NUCLEOTIDE SEQUENCE [LARGE SCALE GENOMIC DNA]</scope>
    <source>
        <strain evidence="2 3">ISS45</strain>
    </source>
</reference>
<organism evidence="2 3">
    <name type="scientific">Trichinella nativa</name>
    <dbReference type="NCBI Taxonomy" id="6335"/>
    <lineage>
        <taxon>Eukaryota</taxon>
        <taxon>Metazoa</taxon>
        <taxon>Ecdysozoa</taxon>
        <taxon>Nematoda</taxon>
        <taxon>Enoplea</taxon>
        <taxon>Dorylaimia</taxon>
        <taxon>Trichinellida</taxon>
        <taxon>Trichinellidae</taxon>
        <taxon>Trichinella</taxon>
    </lineage>
</organism>
<evidence type="ECO:0000259" key="1">
    <source>
        <dbReference type="Pfam" id="PF16746"/>
    </source>
</evidence>
<dbReference type="PANTHER" id="PTHR12552">
    <property type="entry name" value="OLIGOPHRENIN 1"/>
    <property type="match status" value="1"/>
</dbReference>
<protein>
    <recommendedName>
        <fullName evidence="1">BAR domain-containing protein</fullName>
    </recommendedName>
</protein>
<dbReference type="EMBL" id="LVZM01024019">
    <property type="protein sequence ID" value="OUC39543.1"/>
    <property type="molecule type" value="Genomic_DNA"/>
</dbReference>
<proteinExistence type="predicted"/>
<dbReference type="GO" id="GO:0005737">
    <property type="term" value="C:cytoplasm"/>
    <property type="evidence" value="ECO:0007669"/>
    <property type="project" value="InterPro"/>
</dbReference>
<sequence length="84" mass="9870">MLRYLMRLRSSTVGRIDLRETHRHFSMMVLKPLEFADCVTDSPWFRANLREHELALERSYKSIKLLESQSKELISAGQSKQAEC</sequence>
<evidence type="ECO:0000313" key="3">
    <source>
        <dbReference type="Proteomes" id="UP000243006"/>
    </source>
</evidence>
<gene>
    <name evidence="2" type="ORF">D917_04766</name>
</gene>
<dbReference type="Proteomes" id="UP000243006">
    <property type="component" value="Unassembled WGS sequence"/>
</dbReference>
<feature type="domain" description="BAR" evidence="1">
    <location>
        <begin position="33"/>
        <end position="79"/>
    </location>
</feature>
<name>A0A1Y3E352_9BILA</name>
<dbReference type="InterPro" id="IPR027267">
    <property type="entry name" value="AH/BAR_dom_sf"/>
</dbReference>
<dbReference type="PANTHER" id="PTHR12552:SF1">
    <property type="entry name" value="RHO GTPASE-ACTIVATING PROTEIN GRAF"/>
    <property type="match status" value="1"/>
</dbReference>
<accession>A0A1Y3E352</accession>
<dbReference type="Gene3D" id="1.20.1270.60">
    <property type="entry name" value="Arfaptin homology (AH) domain/BAR domain"/>
    <property type="match status" value="1"/>
</dbReference>